<dbReference type="SUPFAM" id="SSF48008">
    <property type="entry name" value="GntR ligand-binding domain-like"/>
    <property type="match status" value="1"/>
</dbReference>
<dbReference type="EMBL" id="FOKA01000009">
    <property type="protein sequence ID" value="SFB19345.1"/>
    <property type="molecule type" value="Genomic_DNA"/>
</dbReference>
<dbReference type="InterPro" id="IPR036388">
    <property type="entry name" value="WH-like_DNA-bd_sf"/>
</dbReference>
<dbReference type="Pfam" id="PF07729">
    <property type="entry name" value="FCD"/>
    <property type="match status" value="1"/>
</dbReference>
<protein>
    <submittedName>
        <fullName evidence="5">DNA-binding transcriptional regulator, FadR family</fullName>
    </submittedName>
</protein>
<evidence type="ECO:0000259" key="4">
    <source>
        <dbReference type="PROSITE" id="PS50949"/>
    </source>
</evidence>
<dbReference type="InterPro" id="IPR008920">
    <property type="entry name" value="TF_FadR/GntR_C"/>
</dbReference>
<dbReference type="SUPFAM" id="SSF46785">
    <property type="entry name" value="Winged helix' DNA-binding domain"/>
    <property type="match status" value="1"/>
</dbReference>
<keyword evidence="2 5" id="KW-0238">DNA-binding</keyword>
<dbReference type="SMART" id="SM00895">
    <property type="entry name" value="FCD"/>
    <property type="match status" value="1"/>
</dbReference>
<evidence type="ECO:0000256" key="1">
    <source>
        <dbReference type="ARBA" id="ARBA00023015"/>
    </source>
</evidence>
<dbReference type="PROSITE" id="PS50949">
    <property type="entry name" value="HTH_GNTR"/>
    <property type="match status" value="1"/>
</dbReference>
<dbReference type="Gene3D" id="1.10.10.10">
    <property type="entry name" value="Winged helix-like DNA-binding domain superfamily/Winged helix DNA-binding domain"/>
    <property type="match status" value="1"/>
</dbReference>
<proteinExistence type="predicted"/>
<dbReference type="GO" id="GO:0003677">
    <property type="term" value="F:DNA binding"/>
    <property type="evidence" value="ECO:0007669"/>
    <property type="project" value="UniProtKB-KW"/>
</dbReference>
<feature type="domain" description="HTH gntR-type" evidence="4">
    <location>
        <begin position="3"/>
        <end position="70"/>
    </location>
</feature>
<keyword evidence="6" id="KW-1185">Reference proteome</keyword>
<dbReference type="PANTHER" id="PTHR43537">
    <property type="entry name" value="TRANSCRIPTIONAL REGULATOR, GNTR FAMILY"/>
    <property type="match status" value="1"/>
</dbReference>
<dbReference type="InterPro" id="IPR000524">
    <property type="entry name" value="Tscrpt_reg_HTH_GntR"/>
</dbReference>
<name>A0A1I0Z140_9CELL</name>
<evidence type="ECO:0000256" key="3">
    <source>
        <dbReference type="ARBA" id="ARBA00023163"/>
    </source>
</evidence>
<dbReference type="Gene3D" id="1.20.120.530">
    <property type="entry name" value="GntR ligand-binding domain-like"/>
    <property type="match status" value="1"/>
</dbReference>
<gene>
    <name evidence="5" type="ORF">SAMN05421867_109110</name>
</gene>
<sequence length="239" mass="25161">MRGGLHLGVLDRFGQEIAGGRRPAGTVLTLAGLEAELGVSRTVVREVVRVLEAVGMVEARQRVGVRVLPEDRWNALDPQVIQWRLAGPGRHRQLVALTELRMAVEPTAARLAARHASTADRARLAELAAGLRLMGEEGEGRSEAYLAADVAFHVLLLQAGGNEMLAALTGPVAEVLAGRATLGLMPALPVADALDHHEATAAAVLAGDEDAAERHARAVVQEVWDAVVAAGGGQRPPRP</sequence>
<dbReference type="PANTHER" id="PTHR43537:SF44">
    <property type="entry name" value="GNTR FAMILY REGULATORY PROTEIN"/>
    <property type="match status" value="1"/>
</dbReference>
<keyword evidence="1" id="KW-0805">Transcription regulation</keyword>
<dbReference type="SMART" id="SM00345">
    <property type="entry name" value="HTH_GNTR"/>
    <property type="match status" value="1"/>
</dbReference>
<dbReference type="AlphaFoldDB" id="A0A1I0Z140"/>
<accession>A0A1I0Z140</accession>
<evidence type="ECO:0000313" key="5">
    <source>
        <dbReference type="EMBL" id="SFB19345.1"/>
    </source>
</evidence>
<organism evidence="5 6">
    <name type="scientific">Cellulomonas marina</name>
    <dbReference type="NCBI Taxonomy" id="988821"/>
    <lineage>
        <taxon>Bacteria</taxon>
        <taxon>Bacillati</taxon>
        <taxon>Actinomycetota</taxon>
        <taxon>Actinomycetes</taxon>
        <taxon>Micrococcales</taxon>
        <taxon>Cellulomonadaceae</taxon>
        <taxon>Cellulomonas</taxon>
    </lineage>
</organism>
<evidence type="ECO:0000256" key="2">
    <source>
        <dbReference type="ARBA" id="ARBA00023125"/>
    </source>
</evidence>
<keyword evidence="3" id="KW-0804">Transcription</keyword>
<dbReference type="OrthoDB" id="4164516at2"/>
<dbReference type="Pfam" id="PF00392">
    <property type="entry name" value="GntR"/>
    <property type="match status" value="1"/>
</dbReference>
<dbReference type="GO" id="GO:0003700">
    <property type="term" value="F:DNA-binding transcription factor activity"/>
    <property type="evidence" value="ECO:0007669"/>
    <property type="project" value="InterPro"/>
</dbReference>
<evidence type="ECO:0000313" key="6">
    <source>
        <dbReference type="Proteomes" id="UP000199012"/>
    </source>
</evidence>
<dbReference type="InterPro" id="IPR036390">
    <property type="entry name" value="WH_DNA-bd_sf"/>
</dbReference>
<reference evidence="5 6" key="1">
    <citation type="submission" date="2016-10" db="EMBL/GenBank/DDBJ databases">
        <authorList>
            <person name="de Groot N.N."/>
        </authorList>
    </citation>
    <scope>NUCLEOTIDE SEQUENCE [LARGE SCALE GENOMIC DNA]</scope>
    <source>
        <strain evidence="5 6">CGMCC 4.6945</strain>
    </source>
</reference>
<dbReference type="STRING" id="988821.SAMN05421867_109110"/>
<dbReference type="InterPro" id="IPR011711">
    <property type="entry name" value="GntR_C"/>
</dbReference>
<dbReference type="RefSeq" id="WP_090033134.1">
    <property type="nucleotide sequence ID" value="NZ_BONM01000004.1"/>
</dbReference>
<dbReference type="Proteomes" id="UP000199012">
    <property type="component" value="Unassembled WGS sequence"/>
</dbReference>